<dbReference type="Proteomes" id="UP001221411">
    <property type="component" value="Unassembled WGS sequence"/>
</dbReference>
<keyword evidence="4" id="KW-1185">Reference proteome</keyword>
<feature type="compositionally biased region" description="Basic and acidic residues" evidence="1">
    <location>
        <begin position="54"/>
        <end position="63"/>
    </location>
</feature>
<evidence type="ECO:0000256" key="1">
    <source>
        <dbReference type="SAM" id="MobiDB-lite"/>
    </source>
</evidence>
<dbReference type="InterPro" id="IPR018683">
    <property type="entry name" value="DUF2169"/>
</dbReference>
<name>A0ABT5ELQ6_9BACT</name>
<feature type="region of interest" description="Disordered" evidence="1">
    <location>
        <begin position="40"/>
        <end position="70"/>
    </location>
</feature>
<feature type="domain" description="DUF2169" evidence="2">
    <location>
        <begin position="20"/>
        <end position="306"/>
    </location>
</feature>
<reference evidence="3 4" key="1">
    <citation type="submission" date="2022-11" db="EMBL/GenBank/DDBJ databases">
        <title>Minimal conservation of predation-associated metabolite biosynthetic gene clusters underscores biosynthetic potential of Myxococcota including descriptions for ten novel species: Archangium lansinium sp. nov., Myxococcus landrumus sp. nov., Nannocystis bai.</title>
        <authorList>
            <person name="Ahearne A."/>
            <person name="Stevens C."/>
            <person name="Dowd S."/>
        </authorList>
    </citation>
    <scope>NUCLEOTIDE SEQUENCE [LARGE SCALE GENOMIC DNA]</scope>
    <source>
        <strain evidence="3 4">RJM3</strain>
    </source>
</reference>
<organism evidence="3 4">
    <name type="scientific">Polyangium mundeleinium</name>
    <dbReference type="NCBI Taxonomy" id="2995306"/>
    <lineage>
        <taxon>Bacteria</taxon>
        <taxon>Pseudomonadati</taxon>
        <taxon>Myxococcota</taxon>
        <taxon>Polyangia</taxon>
        <taxon>Polyangiales</taxon>
        <taxon>Polyangiaceae</taxon>
        <taxon>Polyangium</taxon>
    </lineage>
</organism>
<proteinExistence type="predicted"/>
<dbReference type="EMBL" id="JAQNDO010000001">
    <property type="protein sequence ID" value="MDC0742726.1"/>
    <property type="molecule type" value="Genomic_DNA"/>
</dbReference>
<evidence type="ECO:0000313" key="4">
    <source>
        <dbReference type="Proteomes" id="UP001221411"/>
    </source>
</evidence>
<comment type="caution">
    <text evidence="3">The sequence shown here is derived from an EMBL/GenBank/DDBJ whole genome shotgun (WGS) entry which is preliminary data.</text>
</comment>
<dbReference type="Pfam" id="PF09937">
    <property type="entry name" value="DUF2169"/>
    <property type="match status" value="1"/>
</dbReference>
<accession>A0ABT5ELQ6</accession>
<evidence type="ECO:0000313" key="3">
    <source>
        <dbReference type="EMBL" id="MDC0742726.1"/>
    </source>
</evidence>
<dbReference type="RefSeq" id="WP_271918101.1">
    <property type="nucleotide sequence ID" value="NZ_JAQNDO010000001.1"/>
</dbReference>
<sequence length="329" mass="35804">MSFVNETRYAALPVPLVDPEGRDVVVTIVKATFVVDDRGDLRPAENPSPVRTSDVARDPDDPRSSLLFPSDLGLEKPGTDVVVVGDAVAPRPVKVMDVVVQVKQRLAPLCVHGPRVYYDGVLGIAVGPAAPFERVPIIYENAYGGASEDLAVVELENPAGVGVARRAADLIGKRAPQIEHPERPHTSASDRHPPMGYGAIPPHWSPRRELIGTCGSSWQQTRMPMLPADYDPRFACVAHPSLRFEERLAPGDPIRVLGMSLVPLALELPRIAAHVFARFDGGEREERPIPIDTVIVLPTERRLEVSGRVAFAAGRTRRVLHAIEVRADA</sequence>
<protein>
    <submittedName>
        <fullName evidence="3">DUF2169 domain-containing protein</fullName>
    </submittedName>
</protein>
<evidence type="ECO:0000259" key="2">
    <source>
        <dbReference type="Pfam" id="PF09937"/>
    </source>
</evidence>
<gene>
    <name evidence="3" type="ORF">POL67_15355</name>
</gene>